<sequence length="80" mass="9023">MSEYCKVVIVDIEDDGVGMTTEKLMDIRGKNGQKTEHFTGIGVNNVDNWIKMIYGMDYGINIVSQENEGTKITILLPLRE</sequence>
<name>A0ABR9RJI0_9FIRM</name>
<evidence type="ECO:0000259" key="1">
    <source>
        <dbReference type="Pfam" id="PF02518"/>
    </source>
</evidence>
<dbReference type="Pfam" id="PF02518">
    <property type="entry name" value="HATPase_c"/>
    <property type="match status" value="1"/>
</dbReference>
<gene>
    <name evidence="2" type="ORF">INF30_07625</name>
</gene>
<keyword evidence="3" id="KW-1185">Reference proteome</keyword>
<organism evidence="2 3">
    <name type="scientific">Claveliimonas monacensis</name>
    <dbReference type="NCBI Taxonomy" id="2779351"/>
    <lineage>
        <taxon>Bacteria</taxon>
        <taxon>Bacillati</taxon>
        <taxon>Bacillota</taxon>
        <taxon>Clostridia</taxon>
        <taxon>Lachnospirales</taxon>
        <taxon>Lachnospiraceae</taxon>
        <taxon>Claveliimonas</taxon>
    </lineage>
</organism>
<dbReference type="RefSeq" id="WP_226394797.1">
    <property type="nucleotide sequence ID" value="NZ_JADCKL010000004.1"/>
</dbReference>
<dbReference type="InterPro" id="IPR036890">
    <property type="entry name" value="HATPase_C_sf"/>
</dbReference>
<accession>A0ABR9RJI0</accession>
<dbReference type="SUPFAM" id="SSF55874">
    <property type="entry name" value="ATPase domain of HSP90 chaperone/DNA topoisomerase II/histidine kinase"/>
    <property type="match status" value="1"/>
</dbReference>
<dbReference type="Gene3D" id="3.30.565.10">
    <property type="entry name" value="Histidine kinase-like ATPase, C-terminal domain"/>
    <property type="match status" value="1"/>
</dbReference>
<evidence type="ECO:0000313" key="3">
    <source>
        <dbReference type="Proteomes" id="UP000758652"/>
    </source>
</evidence>
<dbReference type="EMBL" id="JADCKL010000004">
    <property type="protein sequence ID" value="MBE5063129.1"/>
    <property type="molecule type" value="Genomic_DNA"/>
</dbReference>
<comment type="caution">
    <text evidence="2">The sequence shown here is derived from an EMBL/GenBank/DDBJ whole genome shotgun (WGS) entry which is preliminary data.</text>
</comment>
<reference evidence="2 3" key="1">
    <citation type="submission" date="2020-10" db="EMBL/GenBank/DDBJ databases">
        <title>ChiBAC.</title>
        <authorList>
            <person name="Zenner C."/>
            <person name="Hitch T.C.A."/>
            <person name="Clavel T."/>
        </authorList>
    </citation>
    <scope>NUCLEOTIDE SEQUENCE [LARGE SCALE GENOMIC DNA]</scope>
    <source>
        <strain evidence="2 3">DSM 108991</strain>
    </source>
</reference>
<feature type="domain" description="Histidine kinase/HSP90-like ATPase" evidence="1">
    <location>
        <begin position="8"/>
        <end position="79"/>
    </location>
</feature>
<evidence type="ECO:0000313" key="2">
    <source>
        <dbReference type="EMBL" id="MBE5063129.1"/>
    </source>
</evidence>
<protein>
    <recommendedName>
        <fullName evidence="1">Histidine kinase/HSP90-like ATPase domain-containing protein</fullName>
    </recommendedName>
</protein>
<proteinExistence type="predicted"/>
<dbReference type="Proteomes" id="UP000758652">
    <property type="component" value="Unassembled WGS sequence"/>
</dbReference>
<dbReference type="InterPro" id="IPR003594">
    <property type="entry name" value="HATPase_dom"/>
</dbReference>